<feature type="active site" evidence="16">
    <location>
        <position position="122"/>
    </location>
</feature>
<dbReference type="Gene3D" id="1.10.150.20">
    <property type="entry name" value="5' to 3' exonuclease, C-terminal subdomain"/>
    <property type="match status" value="1"/>
</dbReference>
<dbReference type="Pfam" id="PF00817">
    <property type="entry name" value="IMS"/>
    <property type="match status" value="1"/>
</dbReference>
<keyword evidence="12 16" id="KW-0238">DNA-binding</keyword>
<evidence type="ECO:0000256" key="5">
    <source>
        <dbReference type="ARBA" id="ARBA00022679"/>
    </source>
</evidence>
<evidence type="ECO:0000313" key="19">
    <source>
        <dbReference type="EMBL" id="GAA1675157.1"/>
    </source>
</evidence>
<evidence type="ECO:0000256" key="12">
    <source>
        <dbReference type="ARBA" id="ARBA00023125"/>
    </source>
</evidence>
<comment type="cofactor">
    <cofactor evidence="16">
        <name>Mg(2+)</name>
        <dbReference type="ChEBI" id="CHEBI:18420"/>
    </cofactor>
    <text evidence="16">Binds 2 magnesium ions per subunit.</text>
</comment>
<reference evidence="19 20" key="1">
    <citation type="journal article" date="2019" name="Int. J. Syst. Evol. Microbiol.">
        <title>The Global Catalogue of Microorganisms (GCM) 10K type strain sequencing project: providing services to taxonomists for standard genome sequencing and annotation.</title>
        <authorList>
            <consortium name="The Broad Institute Genomics Platform"/>
            <consortium name="The Broad Institute Genome Sequencing Center for Infectious Disease"/>
            <person name="Wu L."/>
            <person name="Ma J."/>
        </authorList>
    </citation>
    <scope>NUCLEOTIDE SEQUENCE [LARGE SCALE GENOMIC DNA]</scope>
    <source>
        <strain evidence="19 20">JCM 15575</strain>
    </source>
</reference>
<dbReference type="InterPro" id="IPR001126">
    <property type="entry name" value="UmuC"/>
</dbReference>
<evidence type="ECO:0000256" key="8">
    <source>
        <dbReference type="ARBA" id="ARBA00022723"/>
    </source>
</evidence>
<feature type="binding site" evidence="16">
    <location>
        <position position="27"/>
    </location>
    <ligand>
        <name>Mg(2+)</name>
        <dbReference type="ChEBI" id="CHEBI:18420"/>
    </ligand>
</feature>
<dbReference type="InterPro" id="IPR017961">
    <property type="entry name" value="DNA_pol_Y-fam_little_finger"/>
</dbReference>
<keyword evidence="6 16" id="KW-0548">Nucleotidyltransferase</keyword>
<dbReference type="PANTHER" id="PTHR11076">
    <property type="entry name" value="DNA REPAIR POLYMERASE UMUC / TRANSFERASE FAMILY MEMBER"/>
    <property type="match status" value="1"/>
</dbReference>
<evidence type="ECO:0000256" key="6">
    <source>
        <dbReference type="ARBA" id="ARBA00022695"/>
    </source>
</evidence>
<dbReference type="Gene3D" id="3.30.70.270">
    <property type="match status" value="1"/>
</dbReference>
<evidence type="ECO:0000256" key="16">
    <source>
        <dbReference type="HAMAP-Rule" id="MF_01113"/>
    </source>
</evidence>
<evidence type="ECO:0000256" key="17">
    <source>
        <dbReference type="SAM" id="MobiDB-lite"/>
    </source>
</evidence>
<accession>A0ABN2GR38</accession>
<evidence type="ECO:0000256" key="3">
    <source>
        <dbReference type="ARBA" id="ARBA00022457"/>
    </source>
</evidence>
<keyword evidence="8 16" id="KW-0479">Metal-binding</keyword>
<dbReference type="SUPFAM" id="SSF100879">
    <property type="entry name" value="Lesion bypass DNA polymerase (Y-family), little finger domain"/>
    <property type="match status" value="1"/>
</dbReference>
<keyword evidence="7 16" id="KW-0235">DNA replication</keyword>
<comment type="subunit">
    <text evidence="16">Monomer.</text>
</comment>
<evidence type="ECO:0000313" key="20">
    <source>
        <dbReference type="Proteomes" id="UP001500596"/>
    </source>
</evidence>
<dbReference type="NCBIfam" id="NF002882">
    <property type="entry name" value="PRK03348.1"/>
    <property type="match status" value="1"/>
</dbReference>
<dbReference type="PANTHER" id="PTHR11076:SF33">
    <property type="entry name" value="DNA POLYMERASE KAPPA"/>
    <property type="match status" value="1"/>
</dbReference>
<feature type="region of interest" description="Disordered" evidence="17">
    <location>
        <begin position="399"/>
        <end position="434"/>
    </location>
</feature>
<comment type="similarity">
    <text evidence="2 16">Belongs to the DNA polymerase type-Y family.</text>
</comment>
<dbReference type="Pfam" id="PF11799">
    <property type="entry name" value="IMS_C"/>
    <property type="match status" value="1"/>
</dbReference>
<dbReference type="EMBL" id="BAAAPK010000001">
    <property type="protein sequence ID" value="GAA1675157.1"/>
    <property type="molecule type" value="Genomic_DNA"/>
</dbReference>
<comment type="subcellular location">
    <subcellularLocation>
        <location evidence="1 16">Cytoplasm</location>
    </subcellularLocation>
</comment>
<dbReference type="InterPro" id="IPR053848">
    <property type="entry name" value="IMS_HHH_1"/>
</dbReference>
<keyword evidence="5 16" id="KW-0808">Transferase</keyword>
<organism evidence="19 20">
    <name type="scientific">Microbacterium lacus</name>
    <dbReference type="NCBI Taxonomy" id="415217"/>
    <lineage>
        <taxon>Bacteria</taxon>
        <taxon>Bacillati</taxon>
        <taxon>Actinomycetota</taxon>
        <taxon>Actinomycetes</taxon>
        <taxon>Micrococcales</taxon>
        <taxon>Microbacteriaceae</taxon>
        <taxon>Microbacterium</taxon>
    </lineage>
</organism>
<dbReference type="InterPro" id="IPR022880">
    <property type="entry name" value="DNApol_IV"/>
</dbReference>
<comment type="function">
    <text evidence="14 16">Poorly processive, error-prone DNA polymerase involved in untargeted mutagenesis. Copies undamaged DNA at stalled replication forks, which arise in vivo from mismatched or misaligned primer ends. These misaligned primers can be extended by PolIV. Exhibits no 3'-5' exonuclease (proofreading) activity. May be involved in translesional synthesis, in conjunction with the beta clamp from PolIII.</text>
</comment>
<sequence>MGRGDGTGRLVSPDGADDTGTGILHVDMDAFYAAVEVLDDPSLKGKPLIVGGVEGRGVVSSASYEARRFGVRSAMNMAQALRLCPTAITVTPHFERYLAVSAQVMSVFHDVTPLVEPLSIDEAFLDVRGARRLWGSPGEIARSLRRRVREETGLTCSIGVAATKHVAKMASTISKPDGLLIVAADRTEDFLRPRSVRALWGIGPKSAEALEARGIRTIADILDTPRGVLDRALGSAMGERIWQLSRGMDAREVDTERVEKSVGHEETFHSDIDEPTILRSELRRLADRVGARLRSNGWEARTIAIKIRFSDFTTLTRSQTLPEPTAVGQRIGEAALGMFDALDRPLPVRLVGVRAEKLRPSGGGDLALWDDDEEWRRVEGALDDAAARFGRGAVTRATLIGGPRGGTALPSHPRAPGSDSAGPGSGLGSARHDG</sequence>
<evidence type="ECO:0000256" key="1">
    <source>
        <dbReference type="ARBA" id="ARBA00004496"/>
    </source>
</evidence>
<keyword evidence="20" id="KW-1185">Reference proteome</keyword>
<evidence type="ECO:0000256" key="7">
    <source>
        <dbReference type="ARBA" id="ARBA00022705"/>
    </source>
</evidence>
<dbReference type="Pfam" id="PF21999">
    <property type="entry name" value="IMS_HHH_1"/>
    <property type="match status" value="1"/>
</dbReference>
<evidence type="ECO:0000256" key="11">
    <source>
        <dbReference type="ARBA" id="ARBA00022932"/>
    </source>
</evidence>
<evidence type="ECO:0000256" key="9">
    <source>
        <dbReference type="ARBA" id="ARBA00022763"/>
    </source>
</evidence>
<dbReference type="RefSeq" id="WP_344053925.1">
    <property type="nucleotide sequence ID" value="NZ_BAAAPK010000001.1"/>
</dbReference>
<dbReference type="Proteomes" id="UP001500596">
    <property type="component" value="Unassembled WGS sequence"/>
</dbReference>
<proteinExistence type="inferred from homology"/>
<dbReference type="NCBIfam" id="NF003015">
    <property type="entry name" value="PRK03858.1"/>
    <property type="match status" value="1"/>
</dbReference>
<dbReference type="CDD" id="cd03586">
    <property type="entry name" value="PolY_Pol_IV_kappa"/>
    <property type="match status" value="1"/>
</dbReference>
<feature type="domain" description="UmuC" evidence="18">
    <location>
        <begin position="23"/>
        <end position="203"/>
    </location>
</feature>
<evidence type="ECO:0000256" key="15">
    <source>
        <dbReference type="ARBA" id="ARBA00049244"/>
    </source>
</evidence>
<evidence type="ECO:0000256" key="4">
    <source>
        <dbReference type="ARBA" id="ARBA00022490"/>
    </source>
</evidence>
<dbReference type="PROSITE" id="PS50173">
    <property type="entry name" value="UMUC"/>
    <property type="match status" value="1"/>
</dbReference>
<evidence type="ECO:0000256" key="10">
    <source>
        <dbReference type="ARBA" id="ARBA00022842"/>
    </source>
</evidence>
<dbReference type="SUPFAM" id="SSF56672">
    <property type="entry name" value="DNA/RNA polymerases"/>
    <property type="match status" value="1"/>
</dbReference>
<dbReference type="Gene3D" id="3.30.1490.100">
    <property type="entry name" value="DNA polymerase, Y-family, little finger domain"/>
    <property type="match status" value="1"/>
</dbReference>
<protein>
    <recommendedName>
        <fullName evidence="16">DNA polymerase IV</fullName>
        <shortName evidence="16">Pol IV</shortName>
        <ecNumber evidence="16">2.7.7.7</ecNumber>
    </recommendedName>
</protein>
<dbReference type="InterPro" id="IPR043502">
    <property type="entry name" value="DNA/RNA_pol_sf"/>
</dbReference>
<evidence type="ECO:0000256" key="2">
    <source>
        <dbReference type="ARBA" id="ARBA00010945"/>
    </source>
</evidence>
<dbReference type="HAMAP" id="MF_01113">
    <property type="entry name" value="DNApol_IV"/>
    <property type="match status" value="1"/>
</dbReference>
<dbReference type="InterPro" id="IPR036775">
    <property type="entry name" value="DNA_pol_Y-fam_lit_finger_sf"/>
</dbReference>
<evidence type="ECO:0000259" key="18">
    <source>
        <dbReference type="PROSITE" id="PS50173"/>
    </source>
</evidence>
<keyword evidence="3 16" id="KW-0515">Mutator protein</keyword>
<evidence type="ECO:0000256" key="13">
    <source>
        <dbReference type="ARBA" id="ARBA00023204"/>
    </source>
</evidence>
<keyword evidence="4 16" id="KW-0963">Cytoplasm</keyword>
<feature type="binding site" evidence="16">
    <location>
        <position position="121"/>
    </location>
    <ligand>
        <name>Mg(2+)</name>
        <dbReference type="ChEBI" id="CHEBI:18420"/>
    </ligand>
</feature>
<comment type="catalytic activity">
    <reaction evidence="15 16">
        <text>DNA(n) + a 2'-deoxyribonucleoside 5'-triphosphate = DNA(n+1) + diphosphate</text>
        <dbReference type="Rhea" id="RHEA:22508"/>
        <dbReference type="Rhea" id="RHEA-COMP:17339"/>
        <dbReference type="Rhea" id="RHEA-COMP:17340"/>
        <dbReference type="ChEBI" id="CHEBI:33019"/>
        <dbReference type="ChEBI" id="CHEBI:61560"/>
        <dbReference type="ChEBI" id="CHEBI:173112"/>
        <dbReference type="EC" id="2.7.7.7"/>
    </reaction>
</comment>
<dbReference type="EC" id="2.7.7.7" evidence="16"/>
<dbReference type="Gene3D" id="3.40.1170.60">
    <property type="match status" value="1"/>
</dbReference>
<keyword evidence="10 16" id="KW-0460">Magnesium</keyword>
<gene>
    <name evidence="19" type="primary">dinB_1</name>
    <name evidence="16" type="synonym">dinB</name>
    <name evidence="19" type="ORF">GCM10009807_19010</name>
</gene>
<keyword evidence="9 16" id="KW-0227">DNA damage</keyword>
<keyword evidence="11 16" id="KW-0239">DNA-directed DNA polymerase</keyword>
<evidence type="ECO:0000256" key="14">
    <source>
        <dbReference type="ARBA" id="ARBA00025589"/>
    </source>
</evidence>
<keyword evidence="13 16" id="KW-0234">DNA repair</keyword>
<feature type="site" description="Substrate discrimination" evidence="16">
    <location>
        <position position="32"/>
    </location>
</feature>
<dbReference type="InterPro" id="IPR050116">
    <property type="entry name" value="DNA_polymerase-Y"/>
</dbReference>
<dbReference type="NCBIfam" id="NF002751">
    <property type="entry name" value="PRK02794.1"/>
    <property type="match status" value="1"/>
</dbReference>
<dbReference type="NCBIfam" id="NF002677">
    <property type="entry name" value="PRK02406.1"/>
    <property type="match status" value="1"/>
</dbReference>
<name>A0ABN2GR38_9MICO</name>
<dbReference type="InterPro" id="IPR043128">
    <property type="entry name" value="Rev_trsase/Diguanyl_cyclase"/>
</dbReference>
<comment type="caution">
    <text evidence="19">The sequence shown here is derived from an EMBL/GenBank/DDBJ whole genome shotgun (WGS) entry which is preliminary data.</text>
</comment>